<dbReference type="EMBL" id="JPMI01000177">
    <property type="protein sequence ID" value="KFA90775.1"/>
    <property type="molecule type" value="Genomic_DNA"/>
</dbReference>
<feature type="transmembrane region" description="Helical" evidence="1">
    <location>
        <begin position="305"/>
        <end position="328"/>
    </location>
</feature>
<feature type="transmembrane region" description="Helical" evidence="1">
    <location>
        <begin position="100"/>
        <end position="121"/>
    </location>
</feature>
<feature type="transmembrane region" description="Helical" evidence="1">
    <location>
        <begin position="177"/>
        <end position="195"/>
    </location>
</feature>
<keyword evidence="1" id="KW-0812">Transmembrane</keyword>
<feature type="transmembrane region" description="Helical" evidence="1">
    <location>
        <begin position="127"/>
        <end position="145"/>
    </location>
</feature>
<feature type="transmembrane region" description="Helical" evidence="1">
    <location>
        <begin position="33"/>
        <end position="51"/>
    </location>
</feature>
<evidence type="ECO:0000256" key="1">
    <source>
        <dbReference type="SAM" id="Phobius"/>
    </source>
</evidence>
<evidence type="ECO:0000313" key="3">
    <source>
        <dbReference type="Proteomes" id="UP000028547"/>
    </source>
</evidence>
<organism evidence="2 3">
    <name type="scientific">Archangium violaceum Cb vi76</name>
    <dbReference type="NCBI Taxonomy" id="1406225"/>
    <lineage>
        <taxon>Bacteria</taxon>
        <taxon>Pseudomonadati</taxon>
        <taxon>Myxococcota</taxon>
        <taxon>Myxococcia</taxon>
        <taxon>Myxococcales</taxon>
        <taxon>Cystobacterineae</taxon>
        <taxon>Archangiaceae</taxon>
        <taxon>Archangium</taxon>
    </lineage>
</organism>
<sequence length="389" mass="41718">MSQPAPALAPPAAPTASAVRFDGLWLFSPRVDVSLLLMPALLTFFSAWLAGTTGEGVDGYSRALGRWASQYVLFNGTHVILTFLLVGVRRELLHTTPTQARLLVGGSAGVFAVCFALLWYASQHAPQLNLMVAAGIHLLAAHHTLSQVKGLWALHGLKARVAGVPSLSEAERRLQRVFVPLALVLMMVRTLAVPMTSRAGDFPLVNVGQAEGGMLPYGTTWVLLAVWGVFVGLLVAALRGQAGPSGPRRLYVLGHAAVVAVYLAWPAWGVILSAGIHGLEYFFLTGRMLEPTAREAESRLRGGAVWMAMVGVMLPLIVVGVAQSPFVLLVDASTGGSATNFLLRQEPLWTLGVTVTNAIVLAHYFADAFLYRFRIQKVREVTLGRLGLA</sequence>
<dbReference type="RefSeq" id="WP_043401149.1">
    <property type="nucleotide sequence ID" value="NZ_JPMI01000177.1"/>
</dbReference>
<feature type="transmembrane region" description="Helical" evidence="1">
    <location>
        <begin position="71"/>
        <end position="88"/>
    </location>
</feature>
<accession>A0A084SQP0</accession>
<keyword evidence="1" id="KW-0472">Membrane</keyword>
<feature type="transmembrane region" description="Helical" evidence="1">
    <location>
        <begin position="250"/>
        <end position="268"/>
    </location>
</feature>
<proteinExistence type="predicted"/>
<dbReference type="Proteomes" id="UP000028547">
    <property type="component" value="Unassembled WGS sequence"/>
</dbReference>
<comment type="caution">
    <text evidence="2">The sequence shown here is derived from an EMBL/GenBank/DDBJ whole genome shotgun (WGS) entry which is preliminary data.</text>
</comment>
<feature type="transmembrane region" description="Helical" evidence="1">
    <location>
        <begin position="215"/>
        <end position="238"/>
    </location>
</feature>
<dbReference type="AlphaFoldDB" id="A0A084SQP0"/>
<keyword evidence="1" id="KW-1133">Transmembrane helix</keyword>
<gene>
    <name evidence="2" type="ORF">Q664_26455</name>
</gene>
<name>A0A084SQP0_9BACT</name>
<reference evidence="2 3" key="1">
    <citation type="submission" date="2014-07" db="EMBL/GenBank/DDBJ databases">
        <title>Draft Genome Sequence of Gephyronic Acid Producer, Cystobacter violaceus Strain Cb vi76.</title>
        <authorList>
            <person name="Stevens D.C."/>
            <person name="Young J."/>
            <person name="Carmichael R."/>
            <person name="Tan J."/>
            <person name="Taylor R.E."/>
        </authorList>
    </citation>
    <scope>NUCLEOTIDE SEQUENCE [LARGE SCALE GENOMIC DNA]</scope>
    <source>
        <strain evidence="2 3">Cb vi76</strain>
    </source>
</reference>
<feature type="transmembrane region" description="Helical" evidence="1">
    <location>
        <begin position="348"/>
        <end position="370"/>
    </location>
</feature>
<evidence type="ECO:0000313" key="2">
    <source>
        <dbReference type="EMBL" id="KFA90775.1"/>
    </source>
</evidence>
<protein>
    <submittedName>
        <fullName evidence="2">Uncharacterized protein</fullName>
    </submittedName>
</protein>